<feature type="region of interest" description="Disordered" evidence="1">
    <location>
        <begin position="306"/>
        <end position="516"/>
    </location>
</feature>
<feature type="region of interest" description="Disordered" evidence="1">
    <location>
        <begin position="24"/>
        <end position="153"/>
    </location>
</feature>
<organism evidence="2 3">
    <name type="scientific">Lunasporangiospora selenospora</name>
    <dbReference type="NCBI Taxonomy" id="979761"/>
    <lineage>
        <taxon>Eukaryota</taxon>
        <taxon>Fungi</taxon>
        <taxon>Fungi incertae sedis</taxon>
        <taxon>Mucoromycota</taxon>
        <taxon>Mortierellomycotina</taxon>
        <taxon>Mortierellomycetes</taxon>
        <taxon>Mortierellales</taxon>
        <taxon>Mortierellaceae</taxon>
        <taxon>Lunasporangiospora</taxon>
    </lineage>
</organism>
<name>A0A9P6FQV4_9FUNG</name>
<sequence>MTAQLPSNVLKYLLPDTRSTIAPSRTALAGRSAAGRFGEDLPRHQSSRELTTGLSRTGPSRVGPVRARTMALSEQGSSSSSSSSSSSTTFKTPLSPVQSPQAYAHSSSYHQQQQHHHHPQHHQQQPQTHPVRSHGLPSMDVVESGGGHSSLRLSSQRTRAFSSNTMTTSAMLQRAPSINLATNGGPQRVVPTTPYTTEGSKPARPSSAVNRLSKVEPLSKVGRISSHSGQGAAEKTTMSASERAKAYSQNLKLEMANRNAHGDGSFRTTMSTRRAVTVDHVPSFGVYGHSSSASSVASTTNTSAATSTTSISPISSASASPTALHSPHNDPLFSSFKAPASPQRHERSSTPPEPTYSPEYVRSTPPPSLPSPSHLSFSGHLEDHPMSEEYVEEEGYVQEKLQSHENLEKIDASNVLEQAAREASVESEHQQARTSLPPTPTKPQLEVPQEAAEDFHQEQYSPQGPHSPQGSHSPQVLYSPQGPNSPKQEQSENQQEQEQEQEQQEQEQAFELHAQA</sequence>
<feature type="compositionally biased region" description="Acidic residues" evidence="1">
    <location>
        <begin position="495"/>
        <end position="505"/>
    </location>
</feature>
<accession>A0A9P6FQV4</accession>
<keyword evidence="3" id="KW-1185">Reference proteome</keyword>
<dbReference type="AlphaFoldDB" id="A0A9P6FQV4"/>
<feature type="compositionally biased region" description="Low complexity" evidence="1">
    <location>
        <begin position="306"/>
        <end position="323"/>
    </location>
</feature>
<feature type="compositionally biased region" description="Polar residues" evidence="1">
    <location>
        <begin position="88"/>
        <end position="109"/>
    </location>
</feature>
<evidence type="ECO:0000313" key="2">
    <source>
        <dbReference type="EMBL" id="KAF9579709.1"/>
    </source>
</evidence>
<feature type="compositionally biased region" description="Basic and acidic residues" evidence="1">
    <location>
        <begin position="419"/>
        <end position="431"/>
    </location>
</feature>
<feature type="compositionally biased region" description="Polar residues" evidence="1">
    <location>
        <begin position="458"/>
        <end position="487"/>
    </location>
</feature>
<feature type="compositionally biased region" description="Basic and acidic residues" evidence="1">
    <location>
        <begin position="37"/>
        <end position="47"/>
    </location>
</feature>
<gene>
    <name evidence="2" type="ORF">BGW38_003925</name>
</gene>
<feature type="compositionally biased region" description="Basic and acidic residues" evidence="1">
    <location>
        <begin position="401"/>
        <end position="411"/>
    </location>
</feature>
<reference evidence="2" key="1">
    <citation type="journal article" date="2020" name="Fungal Divers.">
        <title>Resolving the Mortierellaceae phylogeny through synthesis of multi-gene phylogenetics and phylogenomics.</title>
        <authorList>
            <person name="Vandepol N."/>
            <person name="Liber J."/>
            <person name="Desiro A."/>
            <person name="Na H."/>
            <person name="Kennedy M."/>
            <person name="Barry K."/>
            <person name="Grigoriev I.V."/>
            <person name="Miller A.N."/>
            <person name="O'Donnell K."/>
            <person name="Stajich J.E."/>
            <person name="Bonito G."/>
        </authorList>
    </citation>
    <scope>NUCLEOTIDE SEQUENCE</scope>
    <source>
        <strain evidence="2">KOD1015</strain>
    </source>
</reference>
<feature type="region of interest" description="Disordered" evidence="1">
    <location>
        <begin position="220"/>
        <end position="241"/>
    </location>
</feature>
<protein>
    <submittedName>
        <fullName evidence="2">Uncharacterized protein</fullName>
    </submittedName>
</protein>
<feature type="compositionally biased region" description="Low complexity" evidence="1">
    <location>
        <begin position="77"/>
        <end position="87"/>
    </location>
</feature>
<evidence type="ECO:0000313" key="3">
    <source>
        <dbReference type="Proteomes" id="UP000780801"/>
    </source>
</evidence>
<dbReference type="Proteomes" id="UP000780801">
    <property type="component" value="Unassembled WGS sequence"/>
</dbReference>
<feature type="compositionally biased region" description="Polar residues" evidence="1">
    <location>
        <begin position="48"/>
        <end position="58"/>
    </location>
</feature>
<dbReference type="OrthoDB" id="46159at2759"/>
<proteinExistence type="predicted"/>
<comment type="caution">
    <text evidence="2">The sequence shown here is derived from an EMBL/GenBank/DDBJ whole genome shotgun (WGS) entry which is preliminary data.</text>
</comment>
<dbReference type="EMBL" id="JAABOA010002554">
    <property type="protein sequence ID" value="KAF9579709.1"/>
    <property type="molecule type" value="Genomic_DNA"/>
</dbReference>
<evidence type="ECO:0000256" key="1">
    <source>
        <dbReference type="SAM" id="MobiDB-lite"/>
    </source>
</evidence>